<keyword evidence="1" id="KW-0812">Transmembrane</keyword>
<dbReference type="KEGG" id="ddb:E7747_12665"/>
<dbReference type="Pfam" id="PF00535">
    <property type="entry name" value="Glycos_transf_2"/>
    <property type="match status" value="1"/>
</dbReference>
<dbReference type="GO" id="GO:0016740">
    <property type="term" value="F:transferase activity"/>
    <property type="evidence" value="ECO:0007669"/>
    <property type="project" value="UniProtKB-KW"/>
</dbReference>
<keyword evidence="3" id="KW-0808">Transferase</keyword>
<name>A0A4P7W4U1_9BACT</name>
<organism evidence="3 4">
    <name type="scientific">Duncaniella dubosii</name>
    <dbReference type="NCBI Taxonomy" id="2518971"/>
    <lineage>
        <taxon>Bacteria</taxon>
        <taxon>Pseudomonadati</taxon>
        <taxon>Bacteroidota</taxon>
        <taxon>Bacteroidia</taxon>
        <taxon>Bacteroidales</taxon>
        <taxon>Muribaculaceae</taxon>
        <taxon>Duncaniella</taxon>
    </lineage>
</organism>
<dbReference type="Gene3D" id="3.90.550.10">
    <property type="entry name" value="Spore Coat Polysaccharide Biosynthesis Protein SpsA, Chain A"/>
    <property type="match status" value="1"/>
</dbReference>
<feature type="transmembrane region" description="Helical" evidence="1">
    <location>
        <begin position="6"/>
        <end position="28"/>
    </location>
</feature>
<dbReference type="InterPro" id="IPR029044">
    <property type="entry name" value="Nucleotide-diphossugar_trans"/>
</dbReference>
<feature type="transmembrane region" description="Helical" evidence="1">
    <location>
        <begin position="326"/>
        <end position="347"/>
    </location>
</feature>
<keyword evidence="1" id="KW-1133">Transmembrane helix</keyword>
<feature type="domain" description="Glycosyltransferase 2-like" evidence="2">
    <location>
        <begin position="56"/>
        <end position="192"/>
    </location>
</feature>
<accession>A0A4P7W4U1</accession>
<protein>
    <submittedName>
        <fullName evidence="3">Glycosyltransferase</fullName>
    </submittedName>
</protein>
<dbReference type="SUPFAM" id="SSF53448">
    <property type="entry name" value="Nucleotide-diphospho-sugar transferases"/>
    <property type="match status" value="1"/>
</dbReference>
<feature type="transmembrane region" description="Helical" evidence="1">
    <location>
        <begin position="300"/>
        <end position="320"/>
    </location>
</feature>
<evidence type="ECO:0000313" key="3">
    <source>
        <dbReference type="EMBL" id="QCD43059.1"/>
    </source>
</evidence>
<evidence type="ECO:0000256" key="1">
    <source>
        <dbReference type="SAM" id="Phobius"/>
    </source>
</evidence>
<sequence>MFEIVITPAIITLFSIIVISTIYLLTGFRHYVSSVSKRVTIDDGTSLPSDESDYPSVSIIIYSEDDAENLEPLIHQIFEQDYKSQFEVIVVNDGAVSATKDVIAKLDRTYPNLYMTFTPLQSRSLSRKKLAITLGIKASRYETVILTSGNCCIESKTWLKSMTRHFIQGKEIVIGYATSLIPEGAPNPWKRLHAFDQVRTAVEYLSWAIAGHPYRGNCYNLAYRRSVFFKNKGFSRALHLKYGDDDVFINEVSNSANTAIELSTASIVEVHDPYPQIAHRNAKIRYNYTAKSLRTSARRFFGSCSLAWWALLGSTIAISIVGFPSLIPLIASCVILLTTAIILMFTWRKTSRALGSRPLFVTVPWFMTYEPIYNFYYRIKGFFKRAGNLSWN</sequence>
<evidence type="ECO:0000313" key="4">
    <source>
        <dbReference type="Proteomes" id="UP000297149"/>
    </source>
</evidence>
<dbReference type="EMBL" id="CP039396">
    <property type="protein sequence ID" value="QCD43059.1"/>
    <property type="molecule type" value="Genomic_DNA"/>
</dbReference>
<dbReference type="Proteomes" id="UP000297149">
    <property type="component" value="Chromosome"/>
</dbReference>
<dbReference type="AlphaFoldDB" id="A0A4P7W4U1"/>
<gene>
    <name evidence="3" type="ORF">E7747_12665</name>
</gene>
<keyword evidence="4" id="KW-1185">Reference proteome</keyword>
<dbReference type="RefSeq" id="WP_136416354.1">
    <property type="nucleotide sequence ID" value="NZ_CP039396.1"/>
</dbReference>
<proteinExistence type="predicted"/>
<evidence type="ECO:0000259" key="2">
    <source>
        <dbReference type="Pfam" id="PF00535"/>
    </source>
</evidence>
<dbReference type="InterPro" id="IPR001173">
    <property type="entry name" value="Glyco_trans_2-like"/>
</dbReference>
<keyword evidence="1" id="KW-0472">Membrane</keyword>
<reference evidence="4" key="1">
    <citation type="submission" date="2019-02" db="EMBL/GenBank/DDBJ databases">
        <title>Isolation and identification of novel species under the genus Muribaculum.</title>
        <authorList>
            <person name="Miyake S."/>
            <person name="Ding Y."/>
            <person name="Low A."/>
            <person name="Soh M."/>
            <person name="Seedorf H."/>
        </authorList>
    </citation>
    <scope>NUCLEOTIDE SEQUENCE [LARGE SCALE GENOMIC DNA]</scope>
    <source>
        <strain evidence="4">H5</strain>
    </source>
</reference>